<protein>
    <submittedName>
        <fullName evidence="1">Nuclear transport factor 2 family protein</fullName>
    </submittedName>
</protein>
<proteinExistence type="predicted"/>
<dbReference type="EMBL" id="JAUJEA010000004">
    <property type="protein sequence ID" value="MDN5202458.1"/>
    <property type="molecule type" value="Genomic_DNA"/>
</dbReference>
<dbReference type="Pfam" id="PF12893">
    <property type="entry name" value="Lumazine_bd_2"/>
    <property type="match status" value="1"/>
</dbReference>
<dbReference type="SUPFAM" id="SSF54427">
    <property type="entry name" value="NTF2-like"/>
    <property type="match status" value="2"/>
</dbReference>
<dbReference type="PROSITE" id="PS51257">
    <property type="entry name" value="PROKAR_LIPOPROTEIN"/>
    <property type="match status" value="1"/>
</dbReference>
<dbReference type="RefSeq" id="WP_346752482.1">
    <property type="nucleotide sequence ID" value="NZ_JAUJEA010000004.1"/>
</dbReference>
<reference evidence="1" key="1">
    <citation type="submission" date="2023-06" db="EMBL/GenBank/DDBJ databases">
        <title>Genomic of Parafulvivirga corallium.</title>
        <authorList>
            <person name="Wang G."/>
        </authorList>
    </citation>
    <scope>NUCLEOTIDE SEQUENCE</scope>
    <source>
        <strain evidence="1">BMA10</strain>
    </source>
</reference>
<comment type="caution">
    <text evidence="1">The sequence shown here is derived from an EMBL/GenBank/DDBJ whole genome shotgun (WGS) entry which is preliminary data.</text>
</comment>
<dbReference type="Gene3D" id="3.10.450.50">
    <property type="match status" value="2"/>
</dbReference>
<accession>A0ABT8KS40</accession>
<name>A0ABT8KS40_9BACT</name>
<dbReference type="InterPro" id="IPR032710">
    <property type="entry name" value="NTF2-like_dom_sf"/>
</dbReference>
<evidence type="ECO:0000313" key="2">
    <source>
        <dbReference type="Proteomes" id="UP001172082"/>
    </source>
</evidence>
<organism evidence="1 2">
    <name type="scientific">Splendidivirga corallicola</name>
    <dbReference type="NCBI Taxonomy" id="3051826"/>
    <lineage>
        <taxon>Bacteria</taxon>
        <taxon>Pseudomonadati</taxon>
        <taxon>Bacteroidota</taxon>
        <taxon>Cytophagia</taxon>
        <taxon>Cytophagales</taxon>
        <taxon>Splendidivirgaceae</taxon>
        <taxon>Splendidivirga</taxon>
    </lineage>
</organism>
<gene>
    <name evidence="1" type="ORF">QQ008_13815</name>
</gene>
<sequence length="302" mass="35419">MKRFKSGFSNPPWHSIVWCYLLFTIGCDTPMSQTITKPKTMESSYIFQKEIQNKYLESLTGIYDVMGNYYQGVEKAELHLLKEVFHNEWLMKDTDNPGATTLNVEGKAAFLKRVADHGPYQDYAKERVIADIGFAYDDLCFVRVNKDPSRNSTSFFLFKIGDSWKIMDKIWVNPRKQHREPSQLKSSFAEVETLINNYYEALSRNDVNLLSVLIHEDWDLKYQDASGILQVVNKHDFLQTFRSDTHHQFMDFSQLPSIEIYHDQLAIARIDQPDKYETTYLVIFKVNGQWYVTNERRSSKDI</sequence>
<dbReference type="InterPro" id="IPR039437">
    <property type="entry name" value="FrzH/put_lumazine-bd"/>
</dbReference>
<keyword evidence="2" id="KW-1185">Reference proteome</keyword>
<evidence type="ECO:0000313" key="1">
    <source>
        <dbReference type="EMBL" id="MDN5202458.1"/>
    </source>
</evidence>
<dbReference type="Proteomes" id="UP001172082">
    <property type="component" value="Unassembled WGS sequence"/>
</dbReference>